<keyword evidence="5" id="KW-0809">Transit peptide</keyword>
<comment type="caution">
    <text evidence="11">The sequence shown here is derived from an EMBL/GenBank/DDBJ whole genome shotgun (WGS) entry which is preliminary data.</text>
</comment>
<comment type="function">
    <text evidence="9">Essential component of the TIM23 complex, a complex that mediates the translocation of transit peptide-containing proteins across the mitochondrial inner membrane.</text>
</comment>
<dbReference type="Proteomes" id="UP001050691">
    <property type="component" value="Unassembled WGS sequence"/>
</dbReference>
<feature type="transmembrane region" description="Helical" evidence="9">
    <location>
        <begin position="21"/>
        <end position="43"/>
    </location>
</feature>
<dbReference type="GO" id="GO:0030150">
    <property type="term" value="P:protein import into mitochondrial matrix"/>
    <property type="evidence" value="ECO:0007669"/>
    <property type="project" value="UniProtKB-UniRule"/>
</dbReference>
<dbReference type="EMBL" id="BPWL01000008">
    <property type="protein sequence ID" value="GJJ13263.1"/>
    <property type="molecule type" value="Genomic_DNA"/>
</dbReference>
<evidence type="ECO:0000256" key="6">
    <source>
        <dbReference type="ARBA" id="ARBA00022989"/>
    </source>
</evidence>
<keyword evidence="9" id="KW-0813">Transport</keyword>
<dbReference type="InterPro" id="IPR013261">
    <property type="entry name" value="Tim21"/>
</dbReference>
<keyword evidence="12" id="KW-1185">Reference proteome</keyword>
<organism evidence="11 12">
    <name type="scientific">Clathrus columnatus</name>
    <dbReference type="NCBI Taxonomy" id="1419009"/>
    <lineage>
        <taxon>Eukaryota</taxon>
        <taxon>Fungi</taxon>
        <taxon>Dikarya</taxon>
        <taxon>Basidiomycota</taxon>
        <taxon>Agaricomycotina</taxon>
        <taxon>Agaricomycetes</taxon>
        <taxon>Phallomycetidae</taxon>
        <taxon>Phallales</taxon>
        <taxon>Clathraceae</taxon>
        <taxon>Clathrus</taxon>
    </lineage>
</organism>
<dbReference type="InterPro" id="IPR038552">
    <property type="entry name" value="Tim21_IMS_sf"/>
</dbReference>
<reference evidence="11" key="1">
    <citation type="submission" date="2021-10" db="EMBL/GenBank/DDBJ databases">
        <title>De novo Genome Assembly of Clathrus columnatus (Basidiomycota, Fungi) Using Illumina and Nanopore Sequence Data.</title>
        <authorList>
            <person name="Ogiso-Tanaka E."/>
            <person name="Itagaki H."/>
            <person name="Hosoya T."/>
            <person name="Hosaka K."/>
        </authorList>
    </citation>
    <scope>NUCLEOTIDE SEQUENCE</scope>
    <source>
        <strain evidence="11">MO-923</strain>
    </source>
</reference>
<proteinExistence type="inferred from homology"/>
<feature type="compositionally biased region" description="Low complexity" evidence="10">
    <location>
        <begin position="194"/>
        <end position="211"/>
    </location>
</feature>
<evidence type="ECO:0000313" key="11">
    <source>
        <dbReference type="EMBL" id="GJJ13263.1"/>
    </source>
</evidence>
<evidence type="ECO:0000256" key="2">
    <source>
        <dbReference type="ARBA" id="ARBA00010867"/>
    </source>
</evidence>
<dbReference type="Pfam" id="PF08294">
    <property type="entry name" value="TIM21"/>
    <property type="match status" value="1"/>
</dbReference>
<keyword evidence="6 9" id="KW-1133">Transmembrane helix</keyword>
<dbReference type="Gene3D" id="3.10.450.320">
    <property type="entry name" value="Mitochondrial import inner membrane translocase subunit Tim21"/>
    <property type="match status" value="1"/>
</dbReference>
<evidence type="ECO:0000256" key="7">
    <source>
        <dbReference type="ARBA" id="ARBA00023128"/>
    </source>
</evidence>
<keyword evidence="9" id="KW-0999">Mitochondrion inner membrane</keyword>
<comment type="subcellular location">
    <subcellularLocation>
        <location evidence="9">Mitochondrion inner membrane</location>
        <topology evidence="9">Single-pass membrane protein</topology>
    </subcellularLocation>
    <subcellularLocation>
        <location evidence="1">Mitochondrion membrane</location>
        <topology evidence="1">Single-pass membrane protein</topology>
    </subcellularLocation>
</comment>
<evidence type="ECO:0000256" key="4">
    <source>
        <dbReference type="ARBA" id="ARBA00022692"/>
    </source>
</evidence>
<comment type="subunit">
    <text evidence="9">Component of the TIM23 complex.</text>
</comment>
<evidence type="ECO:0000256" key="10">
    <source>
        <dbReference type="SAM" id="MobiDB-lite"/>
    </source>
</evidence>
<keyword evidence="9" id="KW-0653">Protein transport</keyword>
<keyword evidence="9" id="KW-0811">Translocation</keyword>
<evidence type="ECO:0000256" key="8">
    <source>
        <dbReference type="ARBA" id="ARBA00023136"/>
    </source>
</evidence>
<keyword evidence="8 9" id="KW-0472">Membrane</keyword>
<name>A0AAV5AIC2_9AGAM</name>
<feature type="region of interest" description="Disordered" evidence="10">
    <location>
        <begin position="183"/>
        <end position="211"/>
    </location>
</feature>
<gene>
    <name evidence="11" type="ORF">Clacol_007514</name>
</gene>
<evidence type="ECO:0000256" key="3">
    <source>
        <dbReference type="ARBA" id="ARBA00020726"/>
    </source>
</evidence>
<dbReference type="PANTHER" id="PTHR13032:SF6">
    <property type="entry name" value="MITOCHONDRIAL IMPORT INNER MEMBRANE TRANSLOCASE SUBUNIT TIM21"/>
    <property type="match status" value="1"/>
</dbReference>
<accession>A0AAV5AIC2</accession>
<protein>
    <recommendedName>
        <fullName evidence="3 9">Mitochondrial import inner membrane translocase subunit Tim21</fullName>
    </recommendedName>
</protein>
<evidence type="ECO:0000256" key="5">
    <source>
        <dbReference type="ARBA" id="ARBA00022946"/>
    </source>
</evidence>
<keyword evidence="7 9" id="KW-0496">Mitochondrion</keyword>
<sequence>MLISHIRLFLATRAVARTAMRTTNLIIIVLGAGFSGLLFYALASELFAKNSPTVLYNDVCERIKASPVVTSHLYPPLVFHTHPPLTHRPRHRARHVNSMLTTDATGREHLFLNFYIEGSDPFTAASSEESSSKMFEKVQNLFGSISSLFELTADELVASAQRTRDKLWTNGRAAFAYLVGEPASSLNPPPSPSPSSNSRVGTVSSSTPPSPWSLSSIFTRLTGKRSPKSVNSSLPYTERKYWKSGEVHVDLVKVSESASDEAGRFIVRYIIVNLPDSNNRNPVRLYVERMPDVPDNEGVIRWSS</sequence>
<evidence type="ECO:0000313" key="12">
    <source>
        <dbReference type="Proteomes" id="UP001050691"/>
    </source>
</evidence>
<evidence type="ECO:0000256" key="1">
    <source>
        <dbReference type="ARBA" id="ARBA00004304"/>
    </source>
</evidence>
<keyword evidence="4 9" id="KW-0812">Transmembrane</keyword>
<comment type="similarity">
    <text evidence="2 9">Belongs to the TIM21 family.</text>
</comment>
<dbReference type="GO" id="GO:0005744">
    <property type="term" value="C:TIM23 mitochondrial import inner membrane translocase complex"/>
    <property type="evidence" value="ECO:0007669"/>
    <property type="project" value="UniProtKB-UniRule"/>
</dbReference>
<evidence type="ECO:0000256" key="9">
    <source>
        <dbReference type="RuleBase" id="RU367142"/>
    </source>
</evidence>
<dbReference type="AlphaFoldDB" id="A0AAV5AIC2"/>
<dbReference type="PANTHER" id="PTHR13032">
    <property type="entry name" value="MITOCHONDRIAL IMPORT INNER MEMBRANE TRANSLOCASE SUBUNIT TIM21"/>
    <property type="match status" value="1"/>
</dbReference>